<feature type="compositionally biased region" description="Basic and acidic residues" evidence="1">
    <location>
        <begin position="451"/>
        <end position="461"/>
    </location>
</feature>
<gene>
    <name evidence="2" type="ORF">BS47DRAFT_1351633</name>
</gene>
<dbReference type="InterPro" id="IPR038014">
    <property type="entry name" value="Ies1"/>
</dbReference>
<proteinExistence type="predicted"/>
<feature type="region of interest" description="Disordered" evidence="1">
    <location>
        <begin position="322"/>
        <end position="378"/>
    </location>
</feature>
<comment type="caution">
    <text evidence="2">The sequence shown here is derived from an EMBL/GenBank/DDBJ whole genome shotgun (WGS) entry which is preliminary data.</text>
</comment>
<protein>
    <recommendedName>
        <fullName evidence="4">Ino eighty subunit 1</fullName>
    </recommendedName>
</protein>
<feature type="region of interest" description="Disordered" evidence="1">
    <location>
        <begin position="1"/>
        <end position="42"/>
    </location>
</feature>
<name>A0A9P6AKD6_9AGAM</name>
<dbReference type="OrthoDB" id="5413003at2759"/>
<dbReference type="EMBL" id="MU129081">
    <property type="protein sequence ID" value="KAF9507454.1"/>
    <property type="molecule type" value="Genomic_DNA"/>
</dbReference>
<reference evidence="2" key="1">
    <citation type="journal article" date="2020" name="Nat. Commun.">
        <title>Large-scale genome sequencing of mycorrhizal fungi provides insights into the early evolution of symbiotic traits.</title>
        <authorList>
            <person name="Miyauchi S."/>
            <person name="Kiss E."/>
            <person name="Kuo A."/>
            <person name="Drula E."/>
            <person name="Kohler A."/>
            <person name="Sanchez-Garcia M."/>
            <person name="Morin E."/>
            <person name="Andreopoulos B."/>
            <person name="Barry K.W."/>
            <person name="Bonito G."/>
            <person name="Buee M."/>
            <person name="Carver A."/>
            <person name="Chen C."/>
            <person name="Cichocki N."/>
            <person name="Clum A."/>
            <person name="Culley D."/>
            <person name="Crous P.W."/>
            <person name="Fauchery L."/>
            <person name="Girlanda M."/>
            <person name="Hayes R.D."/>
            <person name="Keri Z."/>
            <person name="LaButti K."/>
            <person name="Lipzen A."/>
            <person name="Lombard V."/>
            <person name="Magnuson J."/>
            <person name="Maillard F."/>
            <person name="Murat C."/>
            <person name="Nolan M."/>
            <person name="Ohm R.A."/>
            <person name="Pangilinan J."/>
            <person name="Pereira M.F."/>
            <person name="Perotto S."/>
            <person name="Peter M."/>
            <person name="Pfister S."/>
            <person name="Riley R."/>
            <person name="Sitrit Y."/>
            <person name="Stielow J.B."/>
            <person name="Szollosi G."/>
            <person name="Zifcakova L."/>
            <person name="Stursova M."/>
            <person name="Spatafora J.W."/>
            <person name="Tedersoo L."/>
            <person name="Vaario L.M."/>
            <person name="Yamada A."/>
            <person name="Yan M."/>
            <person name="Wang P."/>
            <person name="Xu J."/>
            <person name="Bruns T."/>
            <person name="Baldrian P."/>
            <person name="Vilgalys R."/>
            <person name="Dunand C."/>
            <person name="Henrissat B."/>
            <person name="Grigoriev I.V."/>
            <person name="Hibbett D."/>
            <person name="Nagy L.G."/>
            <person name="Martin F.M."/>
        </authorList>
    </citation>
    <scope>NUCLEOTIDE SEQUENCE</scope>
    <source>
        <strain evidence="2">UP504</strain>
    </source>
</reference>
<feature type="region of interest" description="Disordered" evidence="1">
    <location>
        <begin position="424"/>
        <end position="481"/>
    </location>
</feature>
<evidence type="ECO:0008006" key="4">
    <source>
        <dbReference type="Google" id="ProtNLM"/>
    </source>
</evidence>
<feature type="compositionally biased region" description="Low complexity" evidence="1">
    <location>
        <begin position="424"/>
        <end position="442"/>
    </location>
</feature>
<feature type="region of interest" description="Disordered" evidence="1">
    <location>
        <begin position="263"/>
        <end position="298"/>
    </location>
</feature>
<feature type="compositionally biased region" description="Polar residues" evidence="1">
    <location>
        <begin position="471"/>
        <end position="481"/>
    </location>
</feature>
<accession>A0A9P6AKD6</accession>
<feature type="compositionally biased region" description="Basic and acidic residues" evidence="1">
    <location>
        <begin position="322"/>
        <end position="333"/>
    </location>
</feature>
<feature type="region of interest" description="Disordered" evidence="1">
    <location>
        <begin position="525"/>
        <end position="557"/>
    </location>
</feature>
<evidence type="ECO:0000313" key="3">
    <source>
        <dbReference type="Proteomes" id="UP000886523"/>
    </source>
</evidence>
<evidence type="ECO:0000256" key="1">
    <source>
        <dbReference type="SAM" id="MobiDB-lite"/>
    </source>
</evidence>
<dbReference type="PANTHER" id="PTHR37287">
    <property type="entry name" value="INO EIGHTY SUBUNIT 1"/>
    <property type="match status" value="1"/>
</dbReference>
<sequence>MENTDDEVSKTPMATPAEGSFPQADSGTNSGGHHKIMPLKRADGEPLTREDIQFDLLHRIFQDPNAIFRDPYSDVNSPGTTSRVTFCKLYINCILNSPKCTKVARDKMIETPSYAVEFAKLCLLVNVGRINTTLAFYHEMRTVLRTYHPVPSLMTSSISERNMMDAPRMKACLKACLLPSEKSRPPSTLSDILKIAADGRVPPTNVVNLIFVLANQANITSQTHFDPSVDFLDLFVPINIPSHRRAQAFLWLMYHYLESSTGKNPFDDPSSASNPGKVPKLGRVIKDQSNLENIDTEEEREFASRMKLQRLQFLKQLATQDEAAKKAEEQRMPDRKRRFSGESSSASLRAQASPQVQQQQQQPPPPPSPTASASSHSISQAHATLPFTINIYNIALPVPSCNRVGHAASSNAEYFVSHPIYQPPSNTCSTSSPQSSVYQPHLPLAPPPRPYKFDQNPERFSLRGGPDRAGSPSSEPNQSSVQYTWSTTWNIDPLADSDEEVPDERKKADYERRLWVMNRLRGKELTPNGTAPRDIGSPGGSAAGGRSMYHINGTVMG</sequence>
<dbReference type="PANTHER" id="PTHR37287:SF1">
    <property type="entry name" value="INO EIGHTY SUBUNIT 1"/>
    <property type="match status" value="1"/>
</dbReference>
<dbReference type="GO" id="GO:0031011">
    <property type="term" value="C:Ino80 complex"/>
    <property type="evidence" value="ECO:0007669"/>
    <property type="project" value="InterPro"/>
</dbReference>
<evidence type="ECO:0000313" key="2">
    <source>
        <dbReference type="EMBL" id="KAF9507454.1"/>
    </source>
</evidence>
<organism evidence="2 3">
    <name type="scientific">Hydnum rufescens UP504</name>
    <dbReference type="NCBI Taxonomy" id="1448309"/>
    <lineage>
        <taxon>Eukaryota</taxon>
        <taxon>Fungi</taxon>
        <taxon>Dikarya</taxon>
        <taxon>Basidiomycota</taxon>
        <taxon>Agaricomycotina</taxon>
        <taxon>Agaricomycetes</taxon>
        <taxon>Cantharellales</taxon>
        <taxon>Hydnaceae</taxon>
        <taxon>Hydnum</taxon>
    </lineage>
</organism>
<dbReference type="AlphaFoldDB" id="A0A9P6AKD6"/>
<feature type="compositionally biased region" description="Low complexity" evidence="1">
    <location>
        <begin position="350"/>
        <end position="361"/>
    </location>
</feature>
<keyword evidence="3" id="KW-1185">Reference proteome</keyword>
<dbReference type="Proteomes" id="UP000886523">
    <property type="component" value="Unassembled WGS sequence"/>
</dbReference>